<dbReference type="Pfam" id="PF05553">
    <property type="entry name" value="DUF761"/>
    <property type="match status" value="1"/>
</dbReference>
<evidence type="ECO:0008006" key="2">
    <source>
        <dbReference type="Google" id="ProtNLM"/>
    </source>
</evidence>
<evidence type="ECO:0000313" key="1">
    <source>
        <dbReference type="EnsemblPlants" id="MELO3C012987.2.1"/>
    </source>
</evidence>
<dbReference type="EnsemblPlants" id="MELO3C012987.2.1">
    <property type="protein sequence ID" value="MELO3C012987.2.1"/>
    <property type="gene ID" value="MELO3C012987.2"/>
</dbReference>
<dbReference type="AlphaFoldDB" id="A0A9I9D4J6"/>
<protein>
    <recommendedName>
        <fullName evidence="2">Avr9/Cf-9 rapidly elicited protein</fullName>
    </recommendedName>
</protein>
<reference evidence="1" key="1">
    <citation type="submission" date="2023-03" db="UniProtKB">
        <authorList>
            <consortium name="EnsemblPlants"/>
        </authorList>
    </citation>
    <scope>IDENTIFICATION</scope>
</reference>
<name>A0A9I9D4J6_CUCME</name>
<proteinExistence type="predicted"/>
<dbReference type="InterPro" id="IPR008480">
    <property type="entry name" value="DUF761_pln"/>
</dbReference>
<dbReference type="PANTHER" id="PTHR33265">
    <property type="entry name" value="AVR9/CF-9 RAPIDLY ELICITED PROTEIN-RELATED"/>
    <property type="match status" value="1"/>
</dbReference>
<accession>A0A9I9D4J6</accession>
<organism evidence="1">
    <name type="scientific">Cucumis melo</name>
    <name type="common">Muskmelon</name>
    <dbReference type="NCBI Taxonomy" id="3656"/>
    <lineage>
        <taxon>Eukaryota</taxon>
        <taxon>Viridiplantae</taxon>
        <taxon>Streptophyta</taxon>
        <taxon>Embryophyta</taxon>
        <taxon>Tracheophyta</taxon>
        <taxon>Spermatophyta</taxon>
        <taxon>Magnoliopsida</taxon>
        <taxon>eudicotyledons</taxon>
        <taxon>Gunneridae</taxon>
        <taxon>Pentapetalae</taxon>
        <taxon>rosids</taxon>
        <taxon>fabids</taxon>
        <taxon>Cucurbitales</taxon>
        <taxon>Cucurbitaceae</taxon>
        <taxon>Benincaseae</taxon>
        <taxon>Cucumis</taxon>
    </lineage>
</organism>
<sequence length="247" mass="28014">PYLSILNQNSNPFRNPSSFFPFFFSSSQHLKNIPKKGEKMEQNLEVISKKIWNMVRIAYYMLRKGISKSKLMVDLTNLISKRRKLTGKALKNLMFHHHDGVSGLAFSLAPFRRNHHGLDLAAAAGHYEFSCTNTPAFPSFHYTFNKRRHFFACAHAPNTLDDDVAAMNAFKAVWEALNNNNNDMAAEVASPALPGFGRSPMFVRQLRVTDSPFPVAGGADEDCHVDKAAEEFINRFYKELRLQKTAE</sequence>
<dbReference type="PANTHER" id="PTHR33265:SF8">
    <property type="entry name" value="AVR9_CF-9 RAPIDLY ELICITED PROTEIN 146"/>
    <property type="match status" value="1"/>
</dbReference>
<dbReference type="Gramene" id="MELO3C012987.2.1">
    <property type="protein sequence ID" value="MELO3C012987.2.1"/>
    <property type="gene ID" value="MELO3C012987.2"/>
</dbReference>